<accession>A0A0K2AZP8</accession>
<dbReference type="AlphaFoldDB" id="A0A0K2AZP8"/>
<dbReference type="EMBL" id="CP012382">
    <property type="protein sequence ID" value="AKZ58590.1"/>
    <property type="molecule type" value="Genomic_DNA"/>
</dbReference>
<organism evidence="2 3">
    <name type="scientific">Streptomyces ambofaciens (strain ATCC 23877 / 3486 / DSM 40053 / JCM 4204 / NBRC 12836 / NRRL B-2516)</name>
    <dbReference type="NCBI Taxonomy" id="278992"/>
    <lineage>
        <taxon>Bacteria</taxon>
        <taxon>Bacillati</taxon>
        <taxon>Actinomycetota</taxon>
        <taxon>Actinomycetes</taxon>
        <taxon>Kitasatosporales</taxon>
        <taxon>Streptomycetaceae</taxon>
        <taxon>Streptomyces</taxon>
    </lineage>
</organism>
<protein>
    <submittedName>
        <fullName evidence="2">Uncharacterized protein</fullName>
    </submittedName>
</protein>
<evidence type="ECO:0000313" key="2">
    <source>
        <dbReference type="EMBL" id="AKZ58590.1"/>
    </source>
</evidence>
<proteinExistence type="predicted"/>
<gene>
    <name evidence="2" type="ORF">SAM23877_5545</name>
</gene>
<dbReference type="Proteomes" id="UP000061018">
    <property type="component" value="Chromosome"/>
</dbReference>
<evidence type="ECO:0000313" key="3">
    <source>
        <dbReference type="Proteomes" id="UP000061018"/>
    </source>
</evidence>
<dbReference type="KEGG" id="samb:SAM23877_5545"/>
<feature type="region of interest" description="Disordered" evidence="1">
    <location>
        <begin position="1"/>
        <end position="25"/>
    </location>
</feature>
<reference evidence="3" key="1">
    <citation type="journal article" date="2015" name="J. Biotechnol.">
        <title>Complete genome sequence of Streptomyces ambofaciens ATCC 23877, the spiramycin producer.</title>
        <authorList>
            <person name="Thibessard A."/>
            <person name="Haas D."/>
            <person name="Gerbaud C."/>
            <person name="Aigle B."/>
            <person name="Lautru S."/>
            <person name="Pernodet J.L."/>
            <person name="Leblond P."/>
        </authorList>
    </citation>
    <scope>NUCLEOTIDE SEQUENCE [LARGE SCALE GENOMIC DNA]</scope>
    <source>
        <strain evidence="3">ATCC 23877 / 3486 / DSM 40053 / JCM 4204 / NBRC 12836 / NRRL B-2516</strain>
    </source>
</reference>
<sequence length="61" mass="6560">MCSATLGQCGGNSDGEADSMDSFWTTALPGTPLELRMPRLGEPGLSSAVRLRQTFTPCERR</sequence>
<evidence type="ECO:0000256" key="1">
    <source>
        <dbReference type="SAM" id="MobiDB-lite"/>
    </source>
</evidence>
<name>A0A0K2AZP8_STRA7</name>